<gene>
    <name evidence="1" type="ORF">OIU85_011397</name>
</gene>
<organism evidence="1 2">
    <name type="scientific">Salix viminalis</name>
    <name type="common">Common osier</name>
    <name type="synonym">Basket willow</name>
    <dbReference type="NCBI Taxonomy" id="40686"/>
    <lineage>
        <taxon>Eukaryota</taxon>
        <taxon>Viridiplantae</taxon>
        <taxon>Streptophyta</taxon>
        <taxon>Embryophyta</taxon>
        <taxon>Tracheophyta</taxon>
        <taxon>Spermatophyta</taxon>
        <taxon>Magnoliopsida</taxon>
        <taxon>eudicotyledons</taxon>
        <taxon>Gunneridae</taxon>
        <taxon>Pentapetalae</taxon>
        <taxon>rosids</taxon>
        <taxon>fabids</taxon>
        <taxon>Malpighiales</taxon>
        <taxon>Salicaceae</taxon>
        <taxon>Saliceae</taxon>
        <taxon>Salix</taxon>
    </lineage>
</organism>
<comment type="caution">
    <text evidence="1">The sequence shown here is derived from an EMBL/GenBank/DDBJ whole genome shotgun (WGS) entry which is preliminary data.</text>
</comment>
<reference evidence="1" key="2">
    <citation type="journal article" date="2023" name="Int. J. Mol. Sci.">
        <title>De Novo Assembly and Annotation of 11 Diverse Shrub Willow (Salix) Genomes Reveals Novel Gene Organization in Sex-Linked Regions.</title>
        <authorList>
            <person name="Hyden B."/>
            <person name="Feng K."/>
            <person name="Yates T.B."/>
            <person name="Jawdy S."/>
            <person name="Cereghino C."/>
            <person name="Smart L.B."/>
            <person name="Muchero W."/>
        </authorList>
    </citation>
    <scope>NUCLEOTIDE SEQUENCE [LARGE SCALE GENOMIC DNA]</scope>
    <source>
        <tissue evidence="1">Shoot tip</tissue>
    </source>
</reference>
<accession>A0A9Q0SFL4</accession>
<dbReference type="Proteomes" id="UP001151529">
    <property type="component" value="Chromosome 14"/>
</dbReference>
<dbReference type="EMBL" id="JAPFFL010000016">
    <property type="protein sequence ID" value="KAJ6675228.1"/>
    <property type="molecule type" value="Genomic_DNA"/>
</dbReference>
<proteinExistence type="predicted"/>
<dbReference type="AlphaFoldDB" id="A0A9Q0SFL4"/>
<evidence type="ECO:0000313" key="1">
    <source>
        <dbReference type="EMBL" id="KAJ6675228.1"/>
    </source>
</evidence>
<sequence length="87" mass="9327">MDLWWDCWSPIGSIASTCGNELVHETGIPSVSMVADVIDHGSWCWPCAGSEVMDSIQCAGSLISLSATEDQIIWKASSDGKFSSKCT</sequence>
<evidence type="ECO:0000313" key="2">
    <source>
        <dbReference type="Proteomes" id="UP001151529"/>
    </source>
</evidence>
<reference evidence="1" key="1">
    <citation type="submission" date="2022-11" db="EMBL/GenBank/DDBJ databases">
        <authorList>
            <person name="Hyden B.L."/>
            <person name="Feng K."/>
            <person name="Yates T."/>
            <person name="Jawdy S."/>
            <person name="Smart L.B."/>
            <person name="Muchero W."/>
        </authorList>
    </citation>
    <scope>NUCLEOTIDE SEQUENCE</scope>
    <source>
        <tissue evidence="1">Shoot tip</tissue>
    </source>
</reference>
<keyword evidence="2" id="KW-1185">Reference proteome</keyword>
<name>A0A9Q0SFL4_SALVM</name>
<protein>
    <submittedName>
        <fullName evidence="1">Uncharacterized protein</fullName>
    </submittedName>
</protein>